<dbReference type="PANTHER" id="PTHR11845">
    <property type="entry name" value="5'-DEOXYNUCLEOTIDASE HDDC2"/>
    <property type="match status" value="1"/>
</dbReference>
<dbReference type="Gene3D" id="1.10.3210.10">
    <property type="entry name" value="Hypothetical protein af1432"/>
    <property type="match status" value="1"/>
</dbReference>
<comment type="caution">
    <text evidence="3">The sequence shown here is derived from an EMBL/GenBank/DDBJ whole genome shotgun (WGS) entry which is preliminary data.</text>
</comment>
<sequence length="198" mass="22820">MNSFFANLFRLRFIQRWNLMRSVMPENVAEHSYHVAVLTHALCTIAAEVYGKNVPVERAVTLALFHDATEVITGDIPSPVKHHNPRILKGFREIEDLAADRLCDLIPRELKKSYAPLIRETEPELYKWVKGADLLDGYLKCLTEMSAGNREFAIAKEDLKTRLDRLEMPEIDYFLEHFAPSFTKTLDELSEEGLTENR</sequence>
<accession>A0A2T6BXK0</accession>
<dbReference type="Proteomes" id="UP000244240">
    <property type="component" value="Unassembled WGS sequence"/>
</dbReference>
<feature type="domain" description="HD/PDEase" evidence="2">
    <location>
        <begin position="24"/>
        <end position="147"/>
    </location>
</feature>
<evidence type="ECO:0000313" key="4">
    <source>
        <dbReference type="Proteomes" id="UP000244240"/>
    </source>
</evidence>
<reference evidence="3 4" key="1">
    <citation type="submission" date="2018-04" db="EMBL/GenBank/DDBJ databases">
        <title>Genomic Encyclopedia of Archaeal and Bacterial Type Strains, Phase II (KMG-II): from individual species to whole genera.</title>
        <authorList>
            <person name="Goeker M."/>
        </authorList>
    </citation>
    <scope>NUCLEOTIDE SEQUENCE [LARGE SCALE GENOMIC DNA]</scope>
    <source>
        <strain evidence="3 4">DSM 45787</strain>
    </source>
</reference>
<keyword evidence="4" id="KW-1185">Reference proteome</keyword>
<dbReference type="InterPro" id="IPR039356">
    <property type="entry name" value="YfbR/HDDC2"/>
</dbReference>
<dbReference type="Pfam" id="PF12917">
    <property type="entry name" value="YfbR-like"/>
    <property type="match status" value="1"/>
</dbReference>
<dbReference type="SUPFAM" id="SSF109604">
    <property type="entry name" value="HD-domain/PDEase-like"/>
    <property type="match status" value="1"/>
</dbReference>
<dbReference type="PANTHER" id="PTHR11845:SF13">
    <property type="entry name" value="5'-DEOXYNUCLEOTIDASE HDDC2"/>
    <property type="match status" value="1"/>
</dbReference>
<keyword evidence="1" id="KW-0378">Hydrolase</keyword>
<dbReference type="GO" id="GO:0005737">
    <property type="term" value="C:cytoplasm"/>
    <property type="evidence" value="ECO:0007669"/>
    <property type="project" value="TreeGrafter"/>
</dbReference>
<dbReference type="GO" id="GO:0002953">
    <property type="term" value="F:5'-deoxynucleotidase activity"/>
    <property type="evidence" value="ECO:0007669"/>
    <property type="project" value="InterPro"/>
</dbReference>
<dbReference type="NCBIfam" id="NF003009">
    <property type="entry name" value="PRK03826.1"/>
    <property type="match status" value="1"/>
</dbReference>
<proteinExistence type="predicted"/>
<organism evidence="3 4">
    <name type="scientific">Melghirimyces profundicolus</name>
    <dbReference type="NCBI Taxonomy" id="1242148"/>
    <lineage>
        <taxon>Bacteria</taxon>
        <taxon>Bacillati</taxon>
        <taxon>Bacillota</taxon>
        <taxon>Bacilli</taxon>
        <taxon>Bacillales</taxon>
        <taxon>Thermoactinomycetaceae</taxon>
        <taxon>Melghirimyces</taxon>
    </lineage>
</organism>
<evidence type="ECO:0000259" key="2">
    <source>
        <dbReference type="SMART" id="SM00471"/>
    </source>
</evidence>
<evidence type="ECO:0000313" key="3">
    <source>
        <dbReference type="EMBL" id="PTX60756.1"/>
    </source>
</evidence>
<dbReference type="SMART" id="SM00471">
    <property type="entry name" value="HDc"/>
    <property type="match status" value="1"/>
</dbReference>
<protein>
    <submittedName>
        <fullName evidence="3">5'-deoxynucleotidase</fullName>
    </submittedName>
</protein>
<dbReference type="InterPro" id="IPR003607">
    <property type="entry name" value="HD/PDEase_dom"/>
</dbReference>
<dbReference type="EMBL" id="QBKR01000008">
    <property type="protein sequence ID" value="PTX60756.1"/>
    <property type="molecule type" value="Genomic_DNA"/>
</dbReference>
<gene>
    <name evidence="3" type="ORF">C8P63_10866</name>
</gene>
<evidence type="ECO:0000256" key="1">
    <source>
        <dbReference type="ARBA" id="ARBA00022801"/>
    </source>
</evidence>
<dbReference type="AlphaFoldDB" id="A0A2T6BXK0"/>
<dbReference type="OrthoDB" id="9812744at2"/>
<name>A0A2T6BXK0_9BACL</name>